<proteinExistence type="predicted"/>
<dbReference type="RefSeq" id="WP_058571360.1">
    <property type="nucleotide sequence ID" value="NZ_LOPV01000095.1"/>
</dbReference>
<gene>
    <name evidence="2" type="ORF">AUR66_09825</name>
</gene>
<name>A0A0W1ST15_9EURY</name>
<dbReference type="EMBL" id="LOPV01000095">
    <property type="protein sequence ID" value="KTG29616.1"/>
    <property type="molecule type" value="Genomic_DNA"/>
</dbReference>
<evidence type="ECO:0000259" key="1">
    <source>
        <dbReference type="Pfam" id="PF07790"/>
    </source>
</evidence>
<dbReference type="InterPro" id="IPR012859">
    <property type="entry name" value="Pilin_N_archaeal"/>
</dbReference>
<feature type="domain" description="Archaeal Type IV pilin N-terminal" evidence="1">
    <location>
        <begin position="16"/>
        <end position="83"/>
    </location>
</feature>
<evidence type="ECO:0000313" key="2">
    <source>
        <dbReference type="EMBL" id="KTG29616.1"/>
    </source>
</evidence>
<sequence>MPRQFQHATRGSTGLVGSVLFVGLLVVLAGVVGAAALDTADATHDPIRPTVLSVSVADETVTLTHEGGAPLDVRSLRLRITVDGDPLAYQPPIPFFSARGFRPGPTGPFNVASDPRWTVGEEASFELAGTNDPALSPGVRVVVRVYDDDTPVAVGRTIAS</sequence>
<reference evidence="2 3" key="1">
    <citation type="submission" date="2015-12" db="EMBL/GenBank/DDBJ databases">
        <title>Haloferax profundi sp. nov. isolated from the Discovery deep brine-seawater interface in the Red Sea.</title>
        <authorList>
            <person name="Zhang G."/>
            <person name="Stingl U."/>
            <person name="Rashid M."/>
        </authorList>
    </citation>
    <scope>NUCLEOTIDE SEQUENCE [LARGE SCALE GENOMIC DNA]</scope>
    <source>
        <strain evidence="2 3">SB29</strain>
    </source>
</reference>
<dbReference type="Proteomes" id="UP000053157">
    <property type="component" value="Unassembled WGS sequence"/>
</dbReference>
<protein>
    <recommendedName>
        <fullName evidence="1">Archaeal Type IV pilin N-terminal domain-containing protein</fullName>
    </recommendedName>
</protein>
<organism evidence="2 3">
    <name type="scientific">Haloferax profundi</name>
    <dbReference type="NCBI Taxonomy" id="1544718"/>
    <lineage>
        <taxon>Archaea</taxon>
        <taxon>Methanobacteriati</taxon>
        <taxon>Methanobacteriota</taxon>
        <taxon>Stenosarchaea group</taxon>
        <taxon>Halobacteria</taxon>
        <taxon>Halobacteriales</taxon>
        <taxon>Haloferacaceae</taxon>
        <taxon>Haloferax</taxon>
    </lineage>
</organism>
<dbReference type="Pfam" id="PF07790">
    <property type="entry name" value="Pilin_N"/>
    <property type="match status" value="1"/>
</dbReference>
<accession>A0A0W1ST15</accession>
<dbReference type="OrthoDB" id="201989at2157"/>
<evidence type="ECO:0000313" key="3">
    <source>
        <dbReference type="Proteomes" id="UP000053157"/>
    </source>
</evidence>
<comment type="caution">
    <text evidence="2">The sequence shown here is derived from an EMBL/GenBank/DDBJ whole genome shotgun (WGS) entry which is preliminary data.</text>
</comment>
<dbReference type="AlphaFoldDB" id="A0A0W1ST15"/>
<keyword evidence="3" id="KW-1185">Reference proteome</keyword>